<proteinExistence type="predicted"/>
<name>A0A1F5VJR4_9BACT</name>
<organism evidence="1 2">
    <name type="scientific">Candidatus Fischerbacteria bacterium RBG_13_37_8</name>
    <dbReference type="NCBI Taxonomy" id="1817863"/>
    <lineage>
        <taxon>Bacteria</taxon>
        <taxon>Candidatus Fischeribacteriota</taxon>
    </lineage>
</organism>
<evidence type="ECO:0000313" key="1">
    <source>
        <dbReference type="EMBL" id="OGF63707.1"/>
    </source>
</evidence>
<dbReference type="Proteomes" id="UP000178943">
    <property type="component" value="Unassembled WGS sequence"/>
</dbReference>
<evidence type="ECO:0008006" key="3">
    <source>
        <dbReference type="Google" id="ProtNLM"/>
    </source>
</evidence>
<dbReference type="EMBL" id="MFGW01000154">
    <property type="protein sequence ID" value="OGF63707.1"/>
    <property type="molecule type" value="Genomic_DNA"/>
</dbReference>
<comment type="caution">
    <text evidence="1">The sequence shown here is derived from an EMBL/GenBank/DDBJ whole genome shotgun (WGS) entry which is preliminary data.</text>
</comment>
<accession>A0A1F5VJR4</accession>
<protein>
    <recommendedName>
        <fullName evidence="3">Protochlamydia outer membrane protein domain-containing protein</fullName>
    </recommendedName>
</protein>
<dbReference type="AlphaFoldDB" id="A0A1F5VJR4"/>
<reference evidence="1 2" key="1">
    <citation type="journal article" date="2016" name="Nat. Commun.">
        <title>Thousands of microbial genomes shed light on interconnected biogeochemical processes in an aquifer system.</title>
        <authorList>
            <person name="Anantharaman K."/>
            <person name="Brown C.T."/>
            <person name="Hug L.A."/>
            <person name="Sharon I."/>
            <person name="Castelle C.J."/>
            <person name="Probst A.J."/>
            <person name="Thomas B.C."/>
            <person name="Singh A."/>
            <person name="Wilkins M.J."/>
            <person name="Karaoz U."/>
            <person name="Brodie E.L."/>
            <person name="Williams K.H."/>
            <person name="Hubbard S.S."/>
            <person name="Banfield J.F."/>
        </authorList>
    </citation>
    <scope>NUCLEOTIDE SEQUENCE [LARGE SCALE GENOMIC DNA]</scope>
</reference>
<gene>
    <name evidence="1" type="ORF">A2Y62_09565</name>
</gene>
<sequence>MLLCSIFVSAEDTNSKNKWKFSITIEPVWMGVKGNDVQVGETVKSIREIIYEPEYSYDQTIVNEPIIIDMRNKLTLRMEAVYENDYLGWGGSIWWFNTKGTKNDTIYSPKDEQTLFGWTEYDNSVRFWNYNFKPGYNDLVASGKSPVIFNAKNSLDIWMGEIFGSLVVSRYESNTITMLFGVQFGSMTNSREETITQENIWRSLYYSMDERNSFANNVEADYGLIFGPEFGFQQKARFKKISLENTFKQSFLRSSVSHDGLLVATSHGFNSYEYNDEIRISFSEKSTVTVPVTDVKFKVMVDVSKQFSVGLSGFASLWWNARLASALVIEDYSPESASWLPQKSSLCFYGIAVSFTVHI</sequence>
<evidence type="ECO:0000313" key="2">
    <source>
        <dbReference type="Proteomes" id="UP000178943"/>
    </source>
</evidence>